<evidence type="ECO:0000256" key="2">
    <source>
        <dbReference type="ARBA" id="ARBA00022692"/>
    </source>
</evidence>
<dbReference type="GO" id="GO:0004888">
    <property type="term" value="F:transmembrane signaling receptor activity"/>
    <property type="evidence" value="ECO:0007669"/>
    <property type="project" value="TreeGrafter"/>
</dbReference>
<feature type="compositionally biased region" description="Low complexity" evidence="4">
    <location>
        <begin position="390"/>
        <end position="410"/>
    </location>
</feature>
<keyword evidence="2 5" id="KW-0812">Transmembrane</keyword>
<evidence type="ECO:0000256" key="5">
    <source>
        <dbReference type="SAM" id="Phobius"/>
    </source>
</evidence>
<feature type="compositionally biased region" description="Low complexity" evidence="4">
    <location>
        <begin position="360"/>
        <end position="374"/>
    </location>
</feature>
<dbReference type="Proteomes" id="UP001187415">
    <property type="component" value="Unassembled WGS sequence"/>
</dbReference>
<evidence type="ECO:0000256" key="1">
    <source>
        <dbReference type="ARBA" id="ARBA00004370"/>
    </source>
</evidence>
<gene>
    <name evidence="8" type="ORF">Q5P01_007122</name>
</gene>
<feature type="region of interest" description="Disordered" evidence="4">
    <location>
        <begin position="341"/>
        <end position="427"/>
    </location>
</feature>
<dbReference type="AlphaFoldDB" id="A0AA88NBB5"/>
<dbReference type="InterPro" id="IPR003599">
    <property type="entry name" value="Ig_sub"/>
</dbReference>
<evidence type="ECO:0000256" key="6">
    <source>
        <dbReference type="SAM" id="SignalP"/>
    </source>
</evidence>
<dbReference type="InterPro" id="IPR013783">
    <property type="entry name" value="Ig-like_fold"/>
</dbReference>
<reference evidence="8" key="1">
    <citation type="submission" date="2023-07" db="EMBL/GenBank/DDBJ databases">
        <title>Chromosome-level Genome Assembly of Striped Snakehead (Channa striata).</title>
        <authorList>
            <person name="Liu H."/>
        </authorList>
    </citation>
    <scope>NUCLEOTIDE SEQUENCE</scope>
    <source>
        <strain evidence="8">Gz</strain>
        <tissue evidence="8">Muscle</tissue>
    </source>
</reference>
<feature type="chain" id="PRO_5041640751" description="Immunoglobulin domain-containing protein" evidence="6">
    <location>
        <begin position="19"/>
        <end position="472"/>
    </location>
</feature>
<evidence type="ECO:0000259" key="7">
    <source>
        <dbReference type="SMART" id="SM00409"/>
    </source>
</evidence>
<evidence type="ECO:0000313" key="8">
    <source>
        <dbReference type="EMBL" id="KAK2850846.1"/>
    </source>
</evidence>
<proteinExistence type="predicted"/>
<dbReference type="Gene3D" id="2.60.40.10">
    <property type="entry name" value="Immunoglobulins"/>
    <property type="match status" value="2"/>
</dbReference>
<evidence type="ECO:0000256" key="3">
    <source>
        <dbReference type="ARBA" id="ARBA00023136"/>
    </source>
</evidence>
<sequence length="472" mass="49269">MNIWNILLFCIVLAQCGGNTGLADPQLPIFTGREGESGTIFCHLNKSGSTKFFCRDECQGDDVLVKTDGARANSGKYNLTYSDKSSELGVMSVTITNLTQSDSGRYRCSFGKSLLPGTFSDFEVRVTHESFTKDYGFIQTNTEGENVTYPCQKAPNTNGFFFCKDTCTRTEDILIETDLTTGQSGRYSIKYDDSSTFGLYVTITRAKKSDTGWYKCGYGRPFSPDASSAFPVIIVEATTTTAKATTAAATTATTATTAVTKAATTTTITTAAATTAATTTTTAVTKAATTTTETTAAATTAAMTATTASTTATTTATTATTAATTATKAATTTTTITTAAATTAAAPTTPEPNWTLQPFSTSTSDSSQSSTSLSFGFRESTEQPAAAALSTSPAKTTAQSSSSTSGGSTTLVSPETTEQSAAAASSNGAHPGFVSAVCVPVVSVSLMGASFLFRHVWKKMHNSQHKHFNHFV</sequence>
<name>A0AA88NBB5_CHASR</name>
<comment type="caution">
    <text evidence="8">The sequence shown here is derived from an EMBL/GenBank/DDBJ whole genome shotgun (WGS) entry which is preliminary data.</text>
</comment>
<dbReference type="InterPro" id="IPR050671">
    <property type="entry name" value="CD300_family_receptors"/>
</dbReference>
<keyword evidence="6" id="KW-0732">Signal</keyword>
<feature type="domain" description="Immunoglobulin" evidence="7">
    <location>
        <begin position="27"/>
        <end position="127"/>
    </location>
</feature>
<keyword evidence="3 5" id="KW-0472">Membrane</keyword>
<organism evidence="8 9">
    <name type="scientific">Channa striata</name>
    <name type="common">Snakehead murrel</name>
    <name type="synonym">Ophicephalus striatus</name>
    <dbReference type="NCBI Taxonomy" id="64152"/>
    <lineage>
        <taxon>Eukaryota</taxon>
        <taxon>Metazoa</taxon>
        <taxon>Chordata</taxon>
        <taxon>Craniata</taxon>
        <taxon>Vertebrata</taxon>
        <taxon>Euteleostomi</taxon>
        <taxon>Actinopterygii</taxon>
        <taxon>Neopterygii</taxon>
        <taxon>Teleostei</taxon>
        <taxon>Neoteleostei</taxon>
        <taxon>Acanthomorphata</taxon>
        <taxon>Anabantaria</taxon>
        <taxon>Anabantiformes</taxon>
        <taxon>Channoidei</taxon>
        <taxon>Channidae</taxon>
        <taxon>Channa</taxon>
    </lineage>
</organism>
<dbReference type="SMART" id="SM00409">
    <property type="entry name" value="IG"/>
    <property type="match status" value="2"/>
</dbReference>
<feature type="signal peptide" evidence="6">
    <location>
        <begin position="1"/>
        <end position="18"/>
    </location>
</feature>
<dbReference type="SUPFAM" id="SSF48726">
    <property type="entry name" value="Immunoglobulin"/>
    <property type="match status" value="2"/>
</dbReference>
<dbReference type="PANTHER" id="PTHR11860:SF87">
    <property type="entry name" value="CMRF35-LIKE MOLECULE 8"/>
    <property type="match status" value="1"/>
</dbReference>
<accession>A0AA88NBB5</accession>
<evidence type="ECO:0000256" key="4">
    <source>
        <dbReference type="SAM" id="MobiDB-lite"/>
    </source>
</evidence>
<keyword evidence="5" id="KW-1133">Transmembrane helix</keyword>
<protein>
    <recommendedName>
        <fullName evidence="7">Immunoglobulin domain-containing protein</fullName>
    </recommendedName>
</protein>
<evidence type="ECO:0000313" key="9">
    <source>
        <dbReference type="Proteomes" id="UP001187415"/>
    </source>
</evidence>
<feature type="domain" description="Immunoglobulin" evidence="7">
    <location>
        <begin position="136"/>
        <end position="235"/>
    </location>
</feature>
<feature type="transmembrane region" description="Helical" evidence="5">
    <location>
        <begin position="433"/>
        <end position="453"/>
    </location>
</feature>
<comment type="subcellular location">
    <subcellularLocation>
        <location evidence="1">Membrane</location>
    </subcellularLocation>
</comment>
<dbReference type="EMBL" id="JAUPFM010000005">
    <property type="protein sequence ID" value="KAK2850846.1"/>
    <property type="molecule type" value="Genomic_DNA"/>
</dbReference>
<keyword evidence="9" id="KW-1185">Reference proteome</keyword>
<dbReference type="InterPro" id="IPR036179">
    <property type="entry name" value="Ig-like_dom_sf"/>
</dbReference>
<dbReference type="GO" id="GO:0005886">
    <property type="term" value="C:plasma membrane"/>
    <property type="evidence" value="ECO:0007669"/>
    <property type="project" value="TreeGrafter"/>
</dbReference>
<dbReference type="PANTHER" id="PTHR11860">
    <property type="entry name" value="POLYMERIC-IMMUNOGLOBULIN RECEPTOR"/>
    <property type="match status" value="1"/>
</dbReference>